<dbReference type="EMBL" id="MWPQ01000069">
    <property type="protein sequence ID" value="OPH81418.1"/>
    <property type="molecule type" value="Genomic_DNA"/>
</dbReference>
<proteinExistence type="predicted"/>
<evidence type="ECO:0000313" key="1">
    <source>
        <dbReference type="EMBL" id="OPH81418.1"/>
    </source>
</evidence>
<sequence>MPFNEFGFQEVEYQKLYRQFAAPFLIEGNVENNLYFIHEAQQNHIYGVNNALLELTGHALTLLSRIAFKPEASHFLRFGVMRRLRMIDSSFKSFQAVVPPNRTVPLSQEQSDRVCRDLNAIYIDLLGLLDNYAWVAVHQHGSAATKAKNALSIGLFKQDFAVDPSLKPIADALQPFSDWERDVKTRRNPAAHRMPLYVPPAALTPEDVVEFERFEGLISQALHAQEFEKMDALREGRRRVGTLIPKFLHDPGEPVIDIYPTVPEDIGQAVRIGRIVQTFLLETGATAAQLR</sequence>
<evidence type="ECO:0000313" key="2">
    <source>
        <dbReference type="Proteomes" id="UP000189940"/>
    </source>
</evidence>
<dbReference type="Proteomes" id="UP000189940">
    <property type="component" value="Unassembled WGS sequence"/>
</dbReference>
<dbReference type="STRING" id="29421.B2M20_18190"/>
<comment type="caution">
    <text evidence="1">The sequence shown here is derived from an EMBL/GenBank/DDBJ whole genome shotgun (WGS) entry which is preliminary data.</text>
</comment>
<accession>A0A1V4HTV1</accession>
<dbReference type="RefSeq" id="WP_079448432.1">
    <property type="nucleotide sequence ID" value="NZ_MWPQ01000069.1"/>
</dbReference>
<dbReference type="OrthoDB" id="7277848at2"/>
<evidence type="ECO:0008006" key="3">
    <source>
        <dbReference type="Google" id="ProtNLM"/>
    </source>
</evidence>
<keyword evidence="2" id="KW-1185">Reference proteome</keyword>
<dbReference type="AlphaFoldDB" id="A0A1V4HTV1"/>
<gene>
    <name evidence="1" type="ORF">B2M20_18190</name>
</gene>
<name>A0A1V4HTV1_NITVU</name>
<protein>
    <recommendedName>
        <fullName evidence="3">Cthe-2314-like HEPN domain-containing protein</fullName>
    </recommendedName>
</protein>
<reference evidence="1 2" key="1">
    <citation type="submission" date="2017-02" db="EMBL/GenBank/DDBJ databases">
        <title>Genome sequence of the nitrite-oxidizing bacterium Nitrobacter vulgaris strain Ab1.</title>
        <authorList>
            <person name="Mellbye B.L."/>
            <person name="Davis E.W."/>
            <person name="Spieck E."/>
            <person name="Chang J.H."/>
            <person name="Bottomley P.J."/>
            <person name="Sayavedra-Soto L.A."/>
        </authorList>
    </citation>
    <scope>NUCLEOTIDE SEQUENCE [LARGE SCALE GENOMIC DNA]</scope>
    <source>
        <strain evidence="1 2">Ab1</strain>
    </source>
</reference>
<organism evidence="1 2">
    <name type="scientific">Nitrobacter vulgaris</name>
    <dbReference type="NCBI Taxonomy" id="29421"/>
    <lineage>
        <taxon>Bacteria</taxon>
        <taxon>Pseudomonadati</taxon>
        <taxon>Pseudomonadota</taxon>
        <taxon>Alphaproteobacteria</taxon>
        <taxon>Hyphomicrobiales</taxon>
        <taxon>Nitrobacteraceae</taxon>
        <taxon>Nitrobacter</taxon>
    </lineage>
</organism>